<dbReference type="Gene3D" id="3.40.50.300">
    <property type="entry name" value="P-loop containing nucleotide triphosphate hydrolases"/>
    <property type="match status" value="2"/>
</dbReference>
<feature type="domain" description="UvrD-like helicase ATP-binding" evidence="6">
    <location>
        <begin position="202"/>
        <end position="532"/>
    </location>
</feature>
<gene>
    <name evidence="7" type="ORF">D7Z26_27040</name>
</gene>
<dbReference type="GO" id="GO:0005524">
    <property type="term" value="F:ATP binding"/>
    <property type="evidence" value="ECO:0007669"/>
    <property type="project" value="UniProtKB-UniRule"/>
</dbReference>
<dbReference type="Pfam" id="PF13538">
    <property type="entry name" value="UvrD_C_2"/>
    <property type="match status" value="1"/>
</dbReference>
<keyword evidence="8" id="KW-1185">Reference proteome</keyword>
<dbReference type="PROSITE" id="PS51198">
    <property type="entry name" value="UVRD_HELICASE_ATP_BIND"/>
    <property type="match status" value="1"/>
</dbReference>
<dbReference type="GO" id="GO:0043138">
    <property type="term" value="F:3'-5' DNA helicase activity"/>
    <property type="evidence" value="ECO:0007669"/>
    <property type="project" value="TreeGrafter"/>
</dbReference>
<dbReference type="InterPro" id="IPR000212">
    <property type="entry name" value="DNA_helicase_UvrD/REP"/>
</dbReference>
<dbReference type="OrthoDB" id="9787585at2"/>
<dbReference type="EMBL" id="RBZM01000022">
    <property type="protein sequence ID" value="RKP43936.1"/>
    <property type="molecule type" value="Genomic_DNA"/>
</dbReference>
<evidence type="ECO:0000259" key="6">
    <source>
        <dbReference type="PROSITE" id="PS51198"/>
    </source>
</evidence>
<keyword evidence="2 5" id="KW-0378">Hydrolase</keyword>
<dbReference type="GO" id="GO:0000725">
    <property type="term" value="P:recombinational repair"/>
    <property type="evidence" value="ECO:0007669"/>
    <property type="project" value="TreeGrafter"/>
</dbReference>
<evidence type="ECO:0000313" key="8">
    <source>
        <dbReference type="Proteomes" id="UP000282076"/>
    </source>
</evidence>
<organism evidence="7 8">
    <name type="scientific">Cohnella endophytica</name>
    <dbReference type="NCBI Taxonomy" id="2419778"/>
    <lineage>
        <taxon>Bacteria</taxon>
        <taxon>Bacillati</taxon>
        <taxon>Bacillota</taxon>
        <taxon>Bacilli</taxon>
        <taxon>Bacillales</taxon>
        <taxon>Paenibacillaceae</taxon>
        <taxon>Cohnella</taxon>
    </lineage>
</organism>
<dbReference type="SUPFAM" id="SSF52540">
    <property type="entry name" value="P-loop containing nucleoside triphosphate hydrolases"/>
    <property type="match status" value="1"/>
</dbReference>
<dbReference type="PANTHER" id="PTHR11070">
    <property type="entry name" value="UVRD / RECB / PCRA DNA HELICASE FAMILY MEMBER"/>
    <property type="match status" value="1"/>
</dbReference>
<evidence type="ECO:0000256" key="4">
    <source>
        <dbReference type="ARBA" id="ARBA00022840"/>
    </source>
</evidence>
<dbReference type="Proteomes" id="UP000282076">
    <property type="component" value="Unassembled WGS sequence"/>
</dbReference>
<dbReference type="GO" id="GO:0016787">
    <property type="term" value="F:hydrolase activity"/>
    <property type="evidence" value="ECO:0007669"/>
    <property type="project" value="UniProtKB-UniRule"/>
</dbReference>
<proteinExistence type="predicted"/>
<dbReference type="InterPro" id="IPR027785">
    <property type="entry name" value="UvrD-like_helicase_C"/>
</dbReference>
<keyword evidence="4 5" id="KW-0067">ATP-binding</keyword>
<protein>
    <submittedName>
        <fullName evidence="7">Helicase</fullName>
    </submittedName>
</protein>
<evidence type="ECO:0000256" key="1">
    <source>
        <dbReference type="ARBA" id="ARBA00022741"/>
    </source>
</evidence>
<dbReference type="InterPro" id="IPR014016">
    <property type="entry name" value="UvrD-like_ATP-bd"/>
</dbReference>
<accession>A0A494X6N9</accession>
<dbReference type="PANTHER" id="PTHR11070:SF17">
    <property type="entry name" value="DNA HELICASE IV"/>
    <property type="match status" value="1"/>
</dbReference>
<evidence type="ECO:0000313" key="7">
    <source>
        <dbReference type="EMBL" id="RKP43936.1"/>
    </source>
</evidence>
<dbReference type="GO" id="GO:0003677">
    <property type="term" value="F:DNA binding"/>
    <property type="evidence" value="ECO:0007669"/>
    <property type="project" value="InterPro"/>
</dbReference>
<evidence type="ECO:0000256" key="3">
    <source>
        <dbReference type="ARBA" id="ARBA00022806"/>
    </source>
</evidence>
<feature type="binding site" evidence="5">
    <location>
        <begin position="223"/>
        <end position="230"/>
    </location>
    <ligand>
        <name>ATP</name>
        <dbReference type="ChEBI" id="CHEBI:30616"/>
    </ligand>
</feature>
<comment type="caution">
    <text evidence="7">The sequence shown here is derived from an EMBL/GenBank/DDBJ whole genome shotgun (WGS) entry which is preliminary data.</text>
</comment>
<keyword evidence="3 5" id="KW-0347">Helicase</keyword>
<dbReference type="GO" id="GO:0005829">
    <property type="term" value="C:cytosol"/>
    <property type="evidence" value="ECO:0007669"/>
    <property type="project" value="TreeGrafter"/>
</dbReference>
<dbReference type="Pfam" id="PF00580">
    <property type="entry name" value="UvrD-helicase"/>
    <property type="match status" value="1"/>
</dbReference>
<sequence length="689" mass="78496">MIVNQTEAEERQYLGTIVSRLKKAIRLLDNKISTTHHEVIEAKKYVWDNMAGLDPAERAANRVEISLTIDHGEKAVDKQKRLRKLVEAPYFGRVDFVPDGRAERDAYYIGVYAFNEEDSQENLIYDWRAPIASMFYDFNVGEASYSAPAGMIEGEIGLKRQFKIKDQVMEYMIESSMNINDEVLQKELSQTSDEKMRNIVATIQKEQNVIIRNEYSHELIIQGVAGSGKTSVALHRVAFLLYRFKGTLTSDNIFIISPNKVFANYISNVLPELGEENIVQFGFEELAARELEGVFEFQTFNEQVTELTDSRNEPLIERIKYKATMDFVHELDRFAAHIRENDFTPVELIIEDTRIGKADIIRAYQAAGNVPIKQKLEKTATVIAGSARDENGGRLRPAAVKKIKTDIKRMFKSLNLLAIYKDFYHFIGKPELLKLKKARMLEFSDVFPLVYLKILVEGAKSFDSVKHLLVDEMQDYTPVQYAVLSLLFTCKKTVLGDSNQSVNPYSSSSITEIQKVFPKADTVELLKSYRSTIEIINFARQINPNSKIVPIERHGLLPRIKKSESWAGELTDVKQAITEFLDSDHRSLGIVCKTQAQAKRIYGEITDIHKDIYLLDFSSDQFHEGIMVTSCHMAKGLEFEHVIVPFVDVSNYMTKMDRSLLYIACTRAMHTLTLTFHGEQSSFVSSIGA</sequence>
<evidence type="ECO:0000256" key="5">
    <source>
        <dbReference type="PROSITE-ProRule" id="PRU00560"/>
    </source>
</evidence>
<dbReference type="RefSeq" id="WP_120980149.1">
    <property type="nucleotide sequence ID" value="NZ_RBZM01000022.1"/>
</dbReference>
<reference evidence="7 8" key="1">
    <citation type="submission" date="2018-10" db="EMBL/GenBank/DDBJ databases">
        <title>Cohnella sp. M2MS4P-1, whole genome shotgun sequence.</title>
        <authorList>
            <person name="Tuo L."/>
        </authorList>
    </citation>
    <scope>NUCLEOTIDE SEQUENCE [LARGE SCALE GENOMIC DNA]</scope>
    <source>
        <strain evidence="7 8">M2MS4P-1</strain>
    </source>
</reference>
<evidence type="ECO:0000256" key="2">
    <source>
        <dbReference type="ARBA" id="ARBA00022801"/>
    </source>
</evidence>
<dbReference type="InterPro" id="IPR027417">
    <property type="entry name" value="P-loop_NTPase"/>
</dbReference>
<name>A0A494X6N9_9BACL</name>
<keyword evidence="1 5" id="KW-0547">Nucleotide-binding</keyword>
<dbReference type="AlphaFoldDB" id="A0A494X6N9"/>